<evidence type="ECO:0000256" key="3">
    <source>
        <dbReference type="ARBA" id="ARBA00022989"/>
    </source>
</evidence>
<evidence type="ECO:0000256" key="4">
    <source>
        <dbReference type="ARBA" id="ARBA00023136"/>
    </source>
</evidence>
<proteinExistence type="predicted"/>
<dbReference type="AlphaFoldDB" id="A0A4E0RWH6"/>
<gene>
    <name evidence="6" type="ORF">D915_002056</name>
</gene>
<keyword evidence="3 5" id="KW-1133">Transmembrane helix</keyword>
<dbReference type="InterPro" id="IPR008952">
    <property type="entry name" value="Tetraspanin_EC2_sf"/>
</dbReference>
<evidence type="ECO:0000256" key="2">
    <source>
        <dbReference type="ARBA" id="ARBA00022692"/>
    </source>
</evidence>
<evidence type="ECO:0000313" key="7">
    <source>
        <dbReference type="Proteomes" id="UP000230066"/>
    </source>
</evidence>
<protein>
    <recommendedName>
        <fullName evidence="8">Tetraspanin</fullName>
    </recommendedName>
</protein>
<dbReference type="SUPFAM" id="SSF48652">
    <property type="entry name" value="Tetraspanin"/>
    <property type="match status" value="1"/>
</dbReference>
<dbReference type="GO" id="GO:0016020">
    <property type="term" value="C:membrane"/>
    <property type="evidence" value="ECO:0007669"/>
    <property type="project" value="UniProtKB-SubCell"/>
</dbReference>
<dbReference type="InterPro" id="IPR018499">
    <property type="entry name" value="Tetraspanin/Peripherin"/>
</dbReference>
<keyword evidence="7" id="KW-1185">Reference proteome</keyword>
<dbReference type="Gene3D" id="1.10.1450.10">
    <property type="entry name" value="Tetraspanin"/>
    <property type="match status" value="1"/>
</dbReference>
<comment type="caution">
    <text evidence="6">The sequence shown here is derived from an EMBL/GenBank/DDBJ whole genome shotgun (WGS) entry which is preliminary data.</text>
</comment>
<feature type="transmembrane region" description="Helical" evidence="5">
    <location>
        <begin position="227"/>
        <end position="251"/>
    </location>
</feature>
<organism evidence="6 7">
    <name type="scientific">Fasciola hepatica</name>
    <name type="common">Liver fluke</name>
    <dbReference type="NCBI Taxonomy" id="6192"/>
    <lineage>
        <taxon>Eukaryota</taxon>
        <taxon>Metazoa</taxon>
        <taxon>Spiralia</taxon>
        <taxon>Lophotrochozoa</taxon>
        <taxon>Platyhelminthes</taxon>
        <taxon>Trematoda</taxon>
        <taxon>Digenea</taxon>
        <taxon>Plagiorchiida</taxon>
        <taxon>Echinostomata</taxon>
        <taxon>Echinostomatoidea</taxon>
        <taxon>Fasciolidae</taxon>
        <taxon>Fasciola</taxon>
    </lineage>
</organism>
<dbReference type="CDD" id="cd03127">
    <property type="entry name" value="tetraspanin_LEL"/>
    <property type="match status" value="1"/>
</dbReference>
<evidence type="ECO:0000313" key="6">
    <source>
        <dbReference type="EMBL" id="THD27188.1"/>
    </source>
</evidence>
<feature type="transmembrane region" description="Helical" evidence="5">
    <location>
        <begin position="121"/>
        <end position="142"/>
    </location>
</feature>
<name>A0A4E0RWH6_FASHE</name>
<reference evidence="6" key="1">
    <citation type="submission" date="2019-03" db="EMBL/GenBank/DDBJ databases">
        <title>Improved annotation for the trematode Fasciola hepatica.</title>
        <authorList>
            <person name="Choi Y.-J."/>
            <person name="Martin J."/>
            <person name="Mitreva M."/>
        </authorList>
    </citation>
    <scope>NUCLEOTIDE SEQUENCE [LARGE SCALE GENOMIC DNA]</scope>
</reference>
<evidence type="ECO:0000256" key="5">
    <source>
        <dbReference type="SAM" id="Phobius"/>
    </source>
</evidence>
<dbReference type="Proteomes" id="UP000230066">
    <property type="component" value="Unassembled WGS sequence"/>
</dbReference>
<evidence type="ECO:0000256" key="1">
    <source>
        <dbReference type="ARBA" id="ARBA00004141"/>
    </source>
</evidence>
<comment type="subcellular location">
    <subcellularLocation>
        <location evidence="1">Membrane</location>
        <topology evidence="1">Multi-pass membrane protein</topology>
    </subcellularLocation>
</comment>
<keyword evidence="4 5" id="KW-0472">Membrane</keyword>
<evidence type="ECO:0008006" key="8">
    <source>
        <dbReference type="Google" id="ProtNLM"/>
    </source>
</evidence>
<dbReference type="Pfam" id="PF00335">
    <property type="entry name" value="Tetraspanin"/>
    <property type="match status" value="1"/>
</dbReference>
<feature type="transmembrane region" description="Helical" evidence="5">
    <location>
        <begin position="48"/>
        <end position="73"/>
    </location>
</feature>
<dbReference type="EMBL" id="JXXN02000500">
    <property type="protein sequence ID" value="THD27188.1"/>
    <property type="molecule type" value="Genomic_DNA"/>
</dbReference>
<accession>A0A4E0RWH6</accession>
<feature type="transmembrane region" description="Helical" evidence="5">
    <location>
        <begin position="85"/>
        <end position="109"/>
    </location>
</feature>
<keyword evidence="2 5" id="KW-0812">Transmembrane</keyword>
<sequence length="257" mass="28802">MNELKAFIELQYARGISVVRLRHNADNMDRYLCDGWLQSERLNSMPRCVLLVLNALSWILGCLSIGLSIYEFYYSDYHLIRASNIVGPFTGCFILGAAGILLVLVHSAGSTRVLKRSRTTLCIFSIAALINGIIFLSVGLWASNYSEKVGPEIAEMLSKLVRKYDETRLLITDETKFMNMIHFKLNCCGITGVSDFKGRWPLISCSPHPERRTGCLSMLKSALRLGLFRVGLCGFTGSVLQGFVAVFAILLMRWNRS</sequence>